<organism evidence="1 2">
    <name type="scientific">Marivirga salinarum</name>
    <dbReference type="NCBI Taxonomy" id="3059078"/>
    <lineage>
        <taxon>Bacteria</taxon>
        <taxon>Pseudomonadati</taxon>
        <taxon>Bacteroidota</taxon>
        <taxon>Cytophagia</taxon>
        <taxon>Cytophagales</taxon>
        <taxon>Marivirgaceae</taxon>
        <taxon>Marivirga</taxon>
    </lineage>
</organism>
<dbReference type="AlphaFoldDB" id="A0AA49JBC4"/>
<dbReference type="RefSeq" id="WP_308347028.1">
    <property type="nucleotide sequence ID" value="NZ_CP129971.1"/>
</dbReference>
<evidence type="ECO:0000313" key="1">
    <source>
        <dbReference type="EMBL" id="WKK75093.2"/>
    </source>
</evidence>
<dbReference type="PROSITE" id="PS51257">
    <property type="entry name" value="PROKAR_LIPOPROTEIN"/>
    <property type="match status" value="1"/>
</dbReference>
<sequence>MKNLILGISLIIIILSISACEKKESYYALTTFELDSADVNKGPIVLNAVSIGSSPESQSTAFRAQNGLRGVEGDREYDLSIAHLDDSFRGEGEYSKEDNIGIRFVHHDEYDEHPTNLSYAYTVIDSLWLKYTTVNKDIIKGEFFIKVSSEQDPSVTYTLSDGAFEFSNYEDKFY</sequence>
<dbReference type="Proteomes" id="UP001230496">
    <property type="component" value="Chromosome"/>
</dbReference>
<name>A0AA49JBC4_9BACT</name>
<accession>A0AA49JBC4</accession>
<dbReference type="EMBL" id="CP129971">
    <property type="protein sequence ID" value="WKK75093.2"/>
    <property type="molecule type" value="Genomic_DNA"/>
</dbReference>
<keyword evidence="2" id="KW-1185">Reference proteome</keyword>
<evidence type="ECO:0000313" key="2">
    <source>
        <dbReference type="Proteomes" id="UP001230496"/>
    </source>
</evidence>
<proteinExistence type="predicted"/>
<reference evidence="1 2" key="1">
    <citation type="submission" date="2023-08" db="EMBL/GenBank/DDBJ databases">
        <title>Comparative genomics and taxonomic characterization of three novel marine species of genus Marivirga.</title>
        <authorList>
            <person name="Muhammad N."/>
            <person name="Kim S.-G."/>
        </authorList>
    </citation>
    <scope>NUCLEOTIDE SEQUENCE [LARGE SCALE GENOMIC DNA]</scope>
    <source>
        <strain evidence="1 2">BDSF4-3</strain>
    </source>
</reference>
<protein>
    <submittedName>
        <fullName evidence="1">Uncharacterized protein</fullName>
    </submittedName>
</protein>
<gene>
    <name evidence="1" type="ORF">QYS49_26250</name>
</gene>
<dbReference type="KEGG" id="msaa:QYS49_26250"/>